<proteinExistence type="predicted"/>
<dbReference type="EMBL" id="FQYX01000002">
    <property type="protein sequence ID" value="SHI48068.1"/>
    <property type="molecule type" value="Genomic_DNA"/>
</dbReference>
<evidence type="ECO:0000313" key="1">
    <source>
        <dbReference type="EMBL" id="SHI48068.1"/>
    </source>
</evidence>
<dbReference type="STRING" id="558155.SAMN04487911_102199"/>
<evidence type="ECO:0000313" key="2">
    <source>
        <dbReference type="Proteomes" id="UP000184231"/>
    </source>
</evidence>
<protein>
    <recommendedName>
        <fullName evidence="3">Phosphoribosylpyrophosphate synthetase</fullName>
    </recommendedName>
</protein>
<dbReference type="RefSeq" id="WP_072763084.1">
    <property type="nucleotide sequence ID" value="NZ_FQYX01000002.1"/>
</dbReference>
<sequence length="101" mass="11347">MKNMYSSLAVAINELRKEGYTEDLNLCGVGIENKKLKRMHAAKDFNVVQYFRFEGMTNPGDNTVLYAIETTNGDKGLLVDGYGMYSGNISKELIEKLKISE</sequence>
<gene>
    <name evidence="1" type="ORF">SAMN04487911_102199</name>
</gene>
<reference evidence="1 2" key="1">
    <citation type="submission" date="2016-11" db="EMBL/GenBank/DDBJ databases">
        <authorList>
            <person name="Jaros S."/>
            <person name="Januszkiewicz K."/>
            <person name="Wedrychowicz H."/>
        </authorList>
    </citation>
    <scope>NUCLEOTIDE SEQUENCE [LARGE SCALE GENOMIC DNA]</scope>
    <source>
        <strain evidence="1 2">CGMCC 1.8863</strain>
    </source>
</reference>
<evidence type="ECO:0008006" key="3">
    <source>
        <dbReference type="Google" id="ProtNLM"/>
    </source>
</evidence>
<dbReference type="Proteomes" id="UP000184231">
    <property type="component" value="Unassembled WGS sequence"/>
</dbReference>
<dbReference type="OrthoDB" id="8418771at2"/>
<organism evidence="1 2">
    <name type="scientific">Arenibacter nanhaiticus</name>
    <dbReference type="NCBI Taxonomy" id="558155"/>
    <lineage>
        <taxon>Bacteria</taxon>
        <taxon>Pseudomonadati</taxon>
        <taxon>Bacteroidota</taxon>
        <taxon>Flavobacteriia</taxon>
        <taxon>Flavobacteriales</taxon>
        <taxon>Flavobacteriaceae</taxon>
        <taxon>Arenibacter</taxon>
    </lineage>
</organism>
<dbReference type="AlphaFoldDB" id="A0A1M6BHK2"/>
<name>A0A1M6BHK2_9FLAO</name>
<keyword evidence="2" id="KW-1185">Reference proteome</keyword>
<accession>A0A1M6BHK2</accession>